<keyword evidence="4" id="KW-1185">Reference proteome</keyword>
<dbReference type="Proteomes" id="UP000288227">
    <property type="component" value="Unassembled WGS sequence"/>
</dbReference>
<sequence>MKAQNKVLITGAAGFIGFHLTQKLSSLGYAVTGYDNLNDYYDVNLKRSRLAILRTIADFQFVEGDLTDRDKLNNLFVNQGFDFVVNLAAQAGVRYSLTNPHAYLESNLHGFLNILEACRHNKIKHLVYASSSSVYGANKKMPFSVNNNVDHPISLYAASKKSNELMAHTYSALYNLPTTGLRFFTVYGTYGRPDMALFIFTKAIIEGKPIDIYNYGKMKRDFTYVDDIVEGITRLIPTVPEPDSSWNGFTPNPSSSFAPYRIYNIGNNQPVELMDFVAAIEEKLGIKAIKNLLPLQEGDVPETYADVQALTDAVGFKPNTPIKEGIGNFIDWYLAYYKSK</sequence>
<organism evidence="3 4">
    <name type="scientific">Chryseotalea sanaruensis</name>
    <dbReference type="NCBI Taxonomy" id="2482724"/>
    <lineage>
        <taxon>Bacteria</taxon>
        <taxon>Pseudomonadati</taxon>
        <taxon>Bacteroidota</taxon>
        <taxon>Cytophagia</taxon>
        <taxon>Cytophagales</taxon>
        <taxon>Chryseotaleaceae</taxon>
        <taxon>Chryseotalea</taxon>
    </lineage>
</organism>
<dbReference type="InterPro" id="IPR036291">
    <property type="entry name" value="NAD(P)-bd_dom_sf"/>
</dbReference>
<evidence type="ECO:0000256" key="1">
    <source>
        <dbReference type="ARBA" id="ARBA00023027"/>
    </source>
</evidence>
<dbReference type="CDD" id="cd05253">
    <property type="entry name" value="UDP_GE_SDE_e"/>
    <property type="match status" value="1"/>
</dbReference>
<dbReference type="PANTHER" id="PTHR43574">
    <property type="entry name" value="EPIMERASE-RELATED"/>
    <property type="match status" value="1"/>
</dbReference>
<evidence type="ECO:0000259" key="2">
    <source>
        <dbReference type="Pfam" id="PF01370"/>
    </source>
</evidence>
<gene>
    <name evidence="3" type="ORF">SanaruYs_26890</name>
</gene>
<evidence type="ECO:0000313" key="4">
    <source>
        <dbReference type="Proteomes" id="UP000288227"/>
    </source>
</evidence>
<accession>A0A401UC49</accession>
<dbReference type="AlphaFoldDB" id="A0A401UC49"/>
<dbReference type="EMBL" id="BHXQ01000005">
    <property type="protein sequence ID" value="GCC52452.1"/>
    <property type="molecule type" value="Genomic_DNA"/>
</dbReference>
<dbReference type="SUPFAM" id="SSF51735">
    <property type="entry name" value="NAD(P)-binding Rossmann-fold domains"/>
    <property type="match status" value="1"/>
</dbReference>
<dbReference type="Pfam" id="PF01370">
    <property type="entry name" value="Epimerase"/>
    <property type="match status" value="1"/>
</dbReference>
<evidence type="ECO:0000313" key="3">
    <source>
        <dbReference type="EMBL" id="GCC52452.1"/>
    </source>
</evidence>
<dbReference type="PRINTS" id="PR01713">
    <property type="entry name" value="NUCEPIMERASE"/>
</dbReference>
<feature type="domain" description="NAD-dependent epimerase/dehydratase" evidence="2">
    <location>
        <begin position="7"/>
        <end position="238"/>
    </location>
</feature>
<dbReference type="InterPro" id="IPR001509">
    <property type="entry name" value="Epimerase_deHydtase"/>
</dbReference>
<dbReference type="OrthoDB" id="9811743at2"/>
<dbReference type="Gene3D" id="3.40.50.720">
    <property type="entry name" value="NAD(P)-binding Rossmann-like Domain"/>
    <property type="match status" value="1"/>
</dbReference>
<name>A0A401UC49_9BACT</name>
<comment type="caution">
    <text evidence="3">The sequence shown here is derived from an EMBL/GenBank/DDBJ whole genome shotgun (WGS) entry which is preliminary data.</text>
</comment>
<dbReference type="RefSeq" id="WP_127123110.1">
    <property type="nucleotide sequence ID" value="NZ_BHXQ01000005.1"/>
</dbReference>
<proteinExistence type="predicted"/>
<reference evidence="3 4" key="1">
    <citation type="submission" date="2018-11" db="EMBL/GenBank/DDBJ databases">
        <title>Chryseotalea sanarue gen. nov., sp., nov., a member of the family Cytophagaceae, isolated from a brackish lake in Hamamatsu Japan.</title>
        <authorList>
            <person name="Maejima Y."/>
            <person name="Iino T."/>
            <person name="Muraguchi Y."/>
            <person name="Fukuda K."/>
            <person name="Ohkuma M."/>
            <person name="Moriuchi R."/>
            <person name="Dohra H."/>
            <person name="Kimbara K."/>
            <person name="Shintani M."/>
        </authorList>
    </citation>
    <scope>NUCLEOTIDE SEQUENCE [LARGE SCALE GENOMIC DNA]</scope>
    <source>
        <strain evidence="3 4">Ys</strain>
    </source>
</reference>
<protein>
    <submittedName>
        <fullName evidence="3">NAD-dependent epimerase</fullName>
    </submittedName>
</protein>
<keyword evidence="1" id="KW-0520">NAD</keyword>